<organism evidence="1 2">
    <name type="scientific">Muribaculum caecicola</name>
    <dbReference type="NCBI Taxonomy" id="3038144"/>
    <lineage>
        <taxon>Bacteria</taxon>
        <taxon>Pseudomonadati</taxon>
        <taxon>Bacteroidota</taxon>
        <taxon>Bacteroidia</taxon>
        <taxon>Bacteroidales</taxon>
        <taxon>Muribaculaceae</taxon>
        <taxon>Muribaculum</taxon>
    </lineage>
</organism>
<name>A0AC61S2Y8_9BACT</name>
<sequence length="59" mass="6614">MLDFALYIVRNYGIELFVITGILVLFVGIGMGMATDITGKKDPPTYIFPLEKNDTEKDD</sequence>
<evidence type="ECO:0000313" key="1">
    <source>
        <dbReference type="EMBL" id="THG43061.1"/>
    </source>
</evidence>
<evidence type="ECO:0000313" key="2">
    <source>
        <dbReference type="Proteomes" id="UP000305401"/>
    </source>
</evidence>
<accession>A0AC61S2Y8</accession>
<dbReference type="Proteomes" id="UP000305401">
    <property type="component" value="Unassembled WGS sequence"/>
</dbReference>
<protein>
    <submittedName>
        <fullName evidence="1">Uncharacterized protein</fullName>
    </submittedName>
</protein>
<reference evidence="1" key="1">
    <citation type="submission" date="2019-04" db="EMBL/GenBank/DDBJ databases">
        <title>Microbes associate with the intestines of laboratory mice.</title>
        <authorList>
            <person name="Navarre W."/>
            <person name="Wong E."/>
            <person name="Huang K.C."/>
            <person name="Tropini C."/>
            <person name="Ng K."/>
            <person name="Yu B."/>
        </authorList>
    </citation>
    <scope>NUCLEOTIDE SEQUENCE</scope>
    <source>
        <strain evidence="1">NM86_A22</strain>
    </source>
</reference>
<gene>
    <name evidence="1" type="ORF">E5990_10410</name>
</gene>
<comment type="caution">
    <text evidence="1">The sequence shown here is derived from an EMBL/GenBank/DDBJ whole genome shotgun (WGS) entry which is preliminary data.</text>
</comment>
<dbReference type="EMBL" id="SSTG01000193">
    <property type="protein sequence ID" value="THG43061.1"/>
    <property type="molecule type" value="Genomic_DNA"/>
</dbReference>
<keyword evidence="2" id="KW-1185">Reference proteome</keyword>
<proteinExistence type="predicted"/>